<keyword evidence="11" id="KW-0547">Nucleotide-binding</keyword>
<dbReference type="AlphaFoldDB" id="A0A194XRB7"/>
<keyword evidence="13" id="KW-0368">Histidine biosynthesis</keyword>
<evidence type="ECO:0000256" key="8">
    <source>
        <dbReference type="ARBA" id="ARBA00022605"/>
    </source>
</evidence>
<dbReference type="SUPFAM" id="SSF53850">
    <property type="entry name" value="Periplasmic binding protein-like II"/>
    <property type="match status" value="1"/>
</dbReference>
<dbReference type="InterPro" id="IPR013115">
    <property type="entry name" value="HisG_C"/>
</dbReference>
<organism evidence="16 17">
    <name type="scientific">Mollisia scopiformis</name>
    <name type="common">Conifer needle endophyte fungus</name>
    <name type="synonym">Phialocephala scopiformis</name>
    <dbReference type="NCBI Taxonomy" id="149040"/>
    <lineage>
        <taxon>Eukaryota</taxon>
        <taxon>Fungi</taxon>
        <taxon>Dikarya</taxon>
        <taxon>Ascomycota</taxon>
        <taxon>Pezizomycotina</taxon>
        <taxon>Leotiomycetes</taxon>
        <taxon>Helotiales</taxon>
        <taxon>Mollisiaceae</taxon>
        <taxon>Mollisia</taxon>
    </lineage>
</organism>
<dbReference type="InterPro" id="IPR020621">
    <property type="entry name" value="ATP-PRT_HisG_long"/>
</dbReference>
<dbReference type="InterPro" id="IPR015867">
    <property type="entry name" value="N-reg_PII/ATP_PRibTrfase_C"/>
</dbReference>
<evidence type="ECO:0000256" key="4">
    <source>
        <dbReference type="ARBA" id="ARBA00009372"/>
    </source>
</evidence>
<dbReference type="EC" id="2.4.2.17" evidence="5"/>
<evidence type="ECO:0000256" key="1">
    <source>
        <dbReference type="ARBA" id="ARBA00000915"/>
    </source>
</evidence>
<dbReference type="NCBIfam" id="TIGR00070">
    <property type="entry name" value="hisG"/>
    <property type="match status" value="1"/>
</dbReference>
<name>A0A194XRB7_MOLSC</name>
<dbReference type="GO" id="GO:0003879">
    <property type="term" value="F:ATP phosphoribosyltransferase activity"/>
    <property type="evidence" value="ECO:0007669"/>
    <property type="project" value="UniProtKB-EC"/>
</dbReference>
<evidence type="ECO:0000256" key="6">
    <source>
        <dbReference type="ARBA" id="ARBA00020998"/>
    </source>
</evidence>
<dbReference type="PANTHER" id="PTHR21403:SF8">
    <property type="entry name" value="ATP PHOSPHORIBOSYLTRANSFERASE"/>
    <property type="match status" value="1"/>
</dbReference>
<evidence type="ECO:0000256" key="7">
    <source>
        <dbReference type="ARBA" id="ARBA00022490"/>
    </source>
</evidence>
<dbReference type="Proteomes" id="UP000070700">
    <property type="component" value="Unassembled WGS sequence"/>
</dbReference>
<comment type="similarity">
    <text evidence="4">Belongs to the ATP phosphoribosyltransferase family.</text>
</comment>
<comment type="catalytic activity">
    <reaction evidence="1">
        <text>1-(5-phospho-beta-D-ribosyl)-ATP + diphosphate = 5-phospho-alpha-D-ribose 1-diphosphate + ATP</text>
        <dbReference type="Rhea" id="RHEA:18473"/>
        <dbReference type="ChEBI" id="CHEBI:30616"/>
        <dbReference type="ChEBI" id="CHEBI:33019"/>
        <dbReference type="ChEBI" id="CHEBI:58017"/>
        <dbReference type="ChEBI" id="CHEBI:73183"/>
        <dbReference type="EC" id="2.4.2.17"/>
    </reaction>
</comment>
<evidence type="ECO:0000256" key="3">
    <source>
        <dbReference type="ARBA" id="ARBA00004667"/>
    </source>
</evidence>
<keyword evidence="8" id="KW-0028">Amino-acid biosynthesis</keyword>
<feature type="domain" description="Histidine biosynthesis HisG C-terminal" evidence="15">
    <location>
        <begin position="268"/>
        <end position="340"/>
    </location>
</feature>
<keyword evidence="9" id="KW-0328">Glycosyltransferase</keyword>
<comment type="pathway">
    <text evidence="3">Amino-acid biosynthesis; L-histidine biosynthesis; L-histidine from 5-phospho-alpha-D-ribose 1-diphosphate: step 1/9.</text>
</comment>
<dbReference type="RefSeq" id="XP_018077051.1">
    <property type="nucleotide sequence ID" value="XM_018208809.1"/>
</dbReference>
<dbReference type="FunFam" id="3.30.70.120:FF:000003">
    <property type="entry name" value="ATP phosphoribosyltransferase"/>
    <property type="match status" value="1"/>
</dbReference>
<evidence type="ECO:0000313" key="16">
    <source>
        <dbReference type="EMBL" id="KUJ22696.1"/>
    </source>
</evidence>
<dbReference type="InterPro" id="IPR001348">
    <property type="entry name" value="ATP_PRibTrfase_HisG"/>
</dbReference>
<dbReference type="FunCoup" id="A0A194XRB7">
    <property type="interactions" value="201"/>
</dbReference>
<comment type="subcellular location">
    <subcellularLocation>
        <location evidence="2">Cytoplasm</location>
    </subcellularLocation>
</comment>
<dbReference type="NCBIfam" id="TIGR03455">
    <property type="entry name" value="HisG_C-term"/>
    <property type="match status" value="1"/>
</dbReference>
<dbReference type="UniPathway" id="UPA00031">
    <property type="reaction ID" value="UER00006"/>
</dbReference>
<dbReference type="InterPro" id="IPR011322">
    <property type="entry name" value="N-reg_PII-like_a/b"/>
</dbReference>
<dbReference type="GeneID" id="28818535"/>
<dbReference type="EMBL" id="KQ947406">
    <property type="protein sequence ID" value="KUJ22696.1"/>
    <property type="molecule type" value="Genomic_DNA"/>
</dbReference>
<dbReference type="KEGG" id="psco:LY89DRAFT_575803"/>
<dbReference type="GO" id="GO:0005737">
    <property type="term" value="C:cytoplasm"/>
    <property type="evidence" value="ECO:0007669"/>
    <property type="project" value="UniProtKB-SubCell"/>
</dbReference>
<dbReference type="InterPro" id="IPR018198">
    <property type="entry name" value="ATP_PRibTrfase_CS"/>
</dbReference>
<dbReference type="GO" id="GO:0000287">
    <property type="term" value="F:magnesium ion binding"/>
    <property type="evidence" value="ECO:0007669"/>
    <property type="project" value="InterPro"/>
</dbReference>
<dbReference type="GO" id="GO:0000105">
    <property type="term" value="P:L-histidine biosynthetic process"/>
    <property type="evidence" value="ECO:0007669"/>
    <property type="project" value="UniProtKB-UniPathway"/>
</dbReference>
<evidence type="ECO:0000256" key="2">
    <source>
        <dbReference type="ARBA" id="ARBA00004496"/>
    </source>
</evidence>
<evidence type="ECO:0000259" key="14">
    <source>
        <dbReference type="Pfam" id="PF01634"/>
    </source>
</evidence>
<protein>
    <recommendedName>
        <fullName evidence="6">ATP phosphoribosyltransferase</fullName>
        <ecNumber evidence="5">2.4.2.17</ecNumber>
    </recommendedName>
</protein>
<dbReference type="FunFam" id="3.40.190.10:FF:000082">
    <property type="entry name" value="ATP phosphoribosyltransferase"/>
    <property type="match status" value="1"/>
</dbReference>
<dbReference type="Pfam" id="PF08029">
    <property type="entry name" value="HisG_C"/>
    <property type="match status" value="1"/>
</dbReference>
<dbReference type="HAMAP" id="MF_00079">
    <property type="entry name" value="HisG_Long"/>
    <property type="match status" value="1"/>
</dbReference>
<dbReference type="InParanoid" id="A0A194XRB7"/>
<evidence type="ECO:0000259" key="15">
    <source>
        <dbReference type="Pfam" id="PF08029"/>
    </source>
</evidence>
<keyword evidence="17" id="KW-1185">Reference proteome</keyword>
<proteinExistence type="inferred from homology"/>
<dbReference type="FunFam" id="3.40.190.10:FF:000123">
    <property type="entry name" value="HIS1p ATP phosphoribosyltransferase"/>
    <property type="match status" value="1"/>
</dbReference>
<dbReference type="Pfam" id="PF01634">
    <property type="entry name" value="HisG"/>
    <property type="match status" value="1"/>
</dbReference>
<evidence type="ECO:0000256" key="12">
    <source>
        <dbReference type="ARBA" id="ARBA00022840"/>
    </source>
</evidence>
<dbReference type="GO" id="GO:0005524">
    <property type="term" value="F:ATP binding"/>
    <property type="evidence" value="ECO:0007669"/>
    <property type="project" value="UniProtKB-KW"/>
</dbReference>
<feature type="domain" description="ATP phosphoribosyltransferase catalytic" evidence="14">
    <location>
        <begin position="72"/>
        <end position="263"/>
    </location>
</feature>
<keyword evidence="7" id="KW-0963">Cytoplasm</keyword>
<dbReference type="Gene3D" id="3.30.70.120">
    <property type="match status" value="1"/>
</dbReference>
<dbReference type="PANTHER" id="PTHR21403">
    <property type="entry name" value="ATP PHOSPHORIBOSYLTRANSFERASE ATP-PRTASE"/>
    <property type="match status" value="1"/>
</dbReference>
<evidence type="ECO:0000256" key="10">
    <source>
        <dbReference type="ARBA" id="ARBA00022679"/>
    </source>
</evidence>
<dbReference type="STRING" id="149040.A0A194XRB7"/>
<dbReference type="PROSITE" id="PS01316">
    <property type="entry name" value="ATP_P_PHORIBOSYLTR"/>
    <property type="match status" value="1"/>
</dbReference>
<dbReference type="InterPro" id="IPR013820">
    <property type="entry name" value="ATP_PRibTrfase_cat"/>
</dbReference>
<dbReference type="OrthoDB" id="2574at2759"/>
<evidence type="ECO:0000313" key="17">
    <source>
        <dbReference type="Proteomes" id="UP000070700"/>
    </source>
</evidence>
<evidence type="ECO:0000256" key="5">
    <source>
        <dbReference type="ARBA" id="ARBA00011946"/>
    </source>
</evidence>
<evidence type="ECO:0000256" key="11">
    <source>
        <dbReference type="ARBA" id="ARBA00022741"/>
    </source>
</evidence>
<gene>
    <name evidence="16" type="ORF">LY89DRAFT_575803</name>
</gene>
<keyword evidence="10" id="KW-0808">Transferase</keyword>
<dbReference type="Gene3D" id="3.40.190.10">
    <property type="entry name" value="Periplasmic binding protein-like II"/>
    <property type="match status" value="2"/>
</dbReference>
<evidence type="ECO:0000256" key="13">
    <source>
        <dbReference type="ARBA" id="ARBA00023102"/>
    </source>
</evidence>
<dbReference type="SUPFAM" id="SSF54913">
    <property type="entry name" value="GlnB-like"/>
    <property type="match status" value="1"/>
</dbReference>
<sequence length="344" mass="36912">MPLYYDGDLHESFANNPSSLEGRLLFAVPKKGRLLQAALDLLQGADIQFRRESRLDIALVKNLPIALVFLPAADIPTFVGEGRVSLGITGQDTVAEHAASVEAMRRERAESGQSTPVEQDNVQGCEEVMDLGFGSCKLQVQVPEKGQYVKPSDLIGKNIGTSFVHLAEEYFAALERDVDISESNGEKPAKKLRTKIIELSGSVEAACALGVADGIVDLVESGETMKAAGLKAIDTVVSSSAVLIRSKNPSNPAIVNLIASRIRGVITAQKYVLCQYNVRRESLPAAAKITPGKRAPTINALEEEGWVAVSSMVEKKKIATVMDELTEVGAQDILVLDIANTRTG</sequence>
<reference evidence="16 17" key="1">
    <citation type="submission" date="2015-10" db="EMBL/GenBank/DDBJ databases">
        <title>Full genome of DAOMC 229536 Phialocephala scopiformis, a fungal endophyte of spruce producing the potent anti-insectan compound rugulosin.</title>
        <authorList>
            <consortium name="DOE Joint Genome Institute"/>
            <person name="Walker A.K."/>
            <person name="Frasz S.L."/>
            <person name="Seifert K.A."/>
            <person name="Miller J.D."/>
            <person name="Mondo S.J."/>
            <person name="Labutti K."/>
            <person name="Lipzen A."/>
            <person name="Dockter R."/>
            <person name="Kennedy M."/>
            <person name="Grigoriev I.V."/>
            <person name="Spatafora J.W."/>
        </authorList>
    </citation>
    <scope>NUCLEOTIDE SEQUENCE [LARGE SCALE GENOMIC DNA]</scope>
    <source>
        <strain evidence="16 17">CBS 120377</strain>
    </source>
</reference>
<evidence type="ECO:0000256" key="9">
    <source>
        <dbReference type="ARBA" id="ARBA00022676"/>
    </source>
</evidence>
<accession>A0A194XRB7</accession>
<keyword evidence="12" id="KW-0067">ATP-binding</keyword>